<accession>A0AC34RGW4</accession>
<evidence type="ECO:0000313" key="2">
    <source>
        <dbReference type="WBParaSite" id="JU765_v2.g6633.t1"/>
    </source>
</evidence>
<name>A0AC34RGW4_9BILA</name>
<protein>
    <submittedName>
        <fullName evidence="2">MSP domain-containing protein</fullName>
    </submittedName>
</protein>
<evidence type="ECO:0000313" key="1">
    <source>
        <dbReference type="Proteomes" id="UP000887576"/>
    </source>
</evidence>
<sequence>QFPLDDLNSQNQTFTLFNPYEFSVKFKILATAPNKYKLNTTHGVINGKHYVDLMVRHLAVSLNEIGSSDFLRIEIIKDGEILGTKDIQLSVVSQSNRPYNLESTMFRSFPSSASMQSSETLSQRGNKQRRVTFIPGASSDQRQPLNPPDNRLLNAFIFFLLLICGATVIIPTFDGNLTEPRTTEGFFGRIVPVNSRPTISQQLLASCTFGA</sequence>
<proteinExistence type="predicted"/>
<reference evidence="2" key="1">
    <citation type="submission" date="2022-11" db="UniProtKB">
        <authorList>
            <consortium name="WormBaseParasite"/>
        </authorList>
    </citation>
    <scope>IDENTIFICATION</scope>
</reference>
<organism evidence="1 2">
    <name type="scientific">Panagrolaimus sp. JU765</name>
    <dbReference type="NCBI Taxonomy" id="591449"/>
    <lineage>
        <taxon>Eukaryota</taxon>
        <taxon>Metazoa</taxon>
        <taxon>Ecdysozoa</taxon>
        <taxon>Nematoda</taxon>
        <taxon>Chromadorea</taxon>
        <taxon>Rhabditida</taxon>
        <taxon>Tylenchina</taxon>
        <taxon>Panagrolaimomorpha</taxon>
        <taxon>Panagrolaimoidea</taxon>
        <taxon>Panagrolaimidae</taxon>
        <taxon>Panagrolaimus</taxon>
    </lineage>
</organism>
<dbReference type="Proteomes" id="UP000887576">
    <property type="component" value="Unplaced"/>
</dbReference>
<dbReference type="WBParaSite" id="JU765_v2.g6633.t1">
    <property type="protein sequence ID" value="JU765_v2.g6633.t1"/>
    <property type="gene ID" value="JU765_v2.g6633"/>
</dbReference>